<dbReference type="AlphaFoldDB" id="A0A7I4Z5N4"/>
<dbReference type="WBParaSite" id="HCON_00176780-00001">
    <property type="protein sequence ID" value="HCON_00176780-00001"/>
    <property type="gene ID" value="HCON_00176780"/>
</dbReference>
<evidence type="ECO:0000313" key="2">
    <source>
        <dbReference type="WBParaSite" id="HCON_00176780-00001"/>
    </source>
</evidence>
<dbReference type="Proteomes" id="UP000025227">
    <property type="component" value="Unplaced"/>
</dbReference>
<evidence type="ECO:0000313" key="1">
    <source>
        <dbReference type="Proteomes" id="UP000025227"/>
    </source>
</evidence>
<accession>A0A7I4Z5N4</accession>
<proteinExistence type="predicted"/>
<organism evidence="1 2">
    <name type="scientific">Haemonchus contortus</name>
    <name type="common">Barber pole worm</name>
    <dbReference type="NCBI Taxonomy" id="6289"/>
    <lineage>
        <taxon>Eukaryota</taxon>
        <taxon>Metazoa</taxon>
        <taxon>Ecdysozoa</taxon>
        <taxon>Nematoda</taxon>
        <taxon>Chromadorea</taxon>
        <taxon>Rhabditida</taxon>
        <taxon>Rhabditina</taxon>
        <taxon>Rhabditomorpha</taxon>
        <taxon>Strongyloidea</taxon>
        <taxon>Trichostrongylidae</taxon>
        <taxon>Haemonchus</taxon>
    </lineage>
</organism>
<name>A0A7I4Z5N4_HAECO</name>
<keyword evidence="1" id="KW-1185">Reference proteome</keyword>
<reference evidence="2" key="1">
    <citation type="submission" date="2020-12" db="UniProtKB">
        <authorList>
            <consortium name="WormBaseParasite"/>
        </authorList>
    </citation>
    <scope>IDENTIFICATION</scope>
    <source>
        <strain evidence="2">MHco3</strain>
    </source>
</reference>
<protein>
    <submittedName>
        <fullName evidence="2">Ovule protein</fullName>
    </submittedName>
</protein>
<sequence length="109" mass="12277">SWLPTTEPYSSRSPSSGCNAYRIADLSCSPLEFFRVMNLIYVIHRVERRSTRTSTRGRRRLATKDGSPALSFSLEGESMVTTNTSFMISVSVFHCIVLHQTPIRCLVTC</sequence>